<reference evidence="1" key="1">
    <citation type="journal article" date="2019" name="bioRxiv">
        <title>The Genome of the Zebra Mussel, Dreissena polymorpha: A Resource for Invasive Species Research.</title>
        <authorList>
            <person name="McCartney M.A."/>
            <person name="Auch B."/>
            <person name="Kono T."/>
            <person name="Mallez S."/>
            <person name="Zhang Y."/>
            <person name="Obille A."/>
            <person name="Becker A."/>
            <person name="Abrahante J.E."/>
            <person name="Garbe J."/>
            <person name="Badalamenti J.P."/>
            <person name="Herman A."/>
            <person name="Mangelson H."/>
            <person name="Liachko I."/>
            <person name="Sullivan S."/>
            <person name="Sone E.D."/>
            <person name="Koren S."/>
            <person name="Silverstein K.A.T."/>
            <person name="Beckman K.B."/>
            <person name="Gohl D.M."/>
        </authorList>
    </citation>
    <scope>NUCLEOTIDE SEQUENCE</scope>
    <source>
        <strain evidence="1">Duluth1</strain>
        <tissue evidence="1">Whole animal</tissue>
    </source>
</reference>
<dbReference type="EMBL" id="JAIWYP010000012">
    <property type="protein sequence ID" value="KAH3724700.1"/>
    <property type="molecule type" value="Genomic_DNA"/>
</dbReference>
<name>A0A9D4CI10_DREPO</name>
<keyword evidence="2" id="KW-1185">Reference proteome</keyword>
<comment type="caution">
    <text evidence="1">The sequence shown here is derived from an EMBL/GenBank/DDBJ whole genome shotgun (WGS) entry which is preliminary data.</text>
</comment>
<gene>
    <name evidence="1" type="ORF">DPMN_050523</name>
</gene>
<protein>
    <submittedName>
        <fullName evidence="1">Uncharacterized protein</fullName>
    </submittedName>
</protein>
<proteinExistence type="predicted"/>
<organism evidence="1 2">
    <name type="scientific">Dreissena polymorpha</name>
    <name type="common">Zebra mussel</name>
    <name type="synonym">Mytilus polymorpha</name>
    <dbReference type="NCBI Taxonomy" id="45954"/>
    <lineage>
        <taxon>Eukaryota</taxon>
        <taxon>Metazoa</taxon>
        <taxon>Spiralia</taxon>
        <taxon>Lophotrochozoa</taxon>
        <taxon>Mollusca</taxon>
        <taxon>Bivalvia</taxon>
        <taxon>Autobranchia</taxon>
        <taxon>Heteroconchia</taxon>
        <taxon>Euheterodonta</taxon>
        <taxon>Imparidentia</taxon>
        <taxon>Neoheterodontei</taxon>
        <taxon>Myida</taxon>
        <taxon>Dreissenoidea</taxon>
        <taxon>Dreissenidae</taxon>
        <taxon>Dreissena</taxon>
    </lineage>
</organism>
<dbReference type="Proteomes" id="UP000828390">
    <property type="component" value="Unassembled WGS sequence"/>
</dbReference>
<accession>A0A9D4CI10</accession>
<sequence length="165" mass="17865">MKDELVTEISGMEADVARREVLSGIWSDFFPQFAKVLFPKRLLLQPDPVIVTDMPIPFDVASSVIATLKSLGLPLGRPGRELLSIPCSPVSVSLEASFTALLSGMYQSENDGHEVQAISSETPMESTQLHLSPTFFLFRLTLQSQLTPDPAGSGCSDKAAKEPSI</sequence>
<reference evidence="1" key="2">
    <citation type="submission" date="2020-11" db="EMBL/GenBank/DDBJ databases">
        <authorList>
            <person name="McCartney M.A."/>
            <person name="Auch B."/>
            <person name="Kono T."/>
            <person name="Mallez S."/>
            <person name="Becker A."/>
            <person name="Gohl D.M."/>
            <person name="Silverstein K.A.T."/>
            <person name="Koren S."/>
            <person name="Bechman K.B."/>
            <person name="Herman A."/>
            <person name="Abrahante J.E."/>
            <person name="Garbe J."/>
        </authorList>
    </citation>
    <scope>NUCLEOTIDE SEQUENCE</scope>
    <source>
        <strain evidence="1">Duluth1</strain>
        <tissue evidence="1">Whole animal</tissue>
    </source>
</reference>
<dbReference type="AlphaFoldDB" id="A0A9D4CI10"/>
<evidence type="ECO:0000313" key="1">
    <source>
        <dbReference type="EMBL" id="KAH3724700.1"/>
    </source>
</evidence>
<evidence type="ECO:0000313" key="2">
    <source>
        <dbReference type="Proteomes" id="UP000828390"/>
    </source>
</evidence>